<gene>
    <name evidence="1" type="ORF">C7476_102461</name>
</gene>
<dbReference type="Pfam" id="PF03567">
    <property type="entry name" value="Sulfotransfer_2"/>
    <property type="match status" value="1"/>
</dbReference>
<proteinExistence type="predicted"/>
<keyword evidence="2" id="KW-1185">Reference proteome</keyword>
<name>A0A368Z3X5_9HYPH</name>
<comment type="caution">
    <text evidence="1">The sequence shown here is derived from an EMBL/GenBank/DDBJ whole genome shotgun (WGS) entry which is preliminary data.</text>
</comment>
<dbReference type="GO" id="GO:0008146">
    <property type="term" value="F:sulfotransferase activity"/>
    <property type="evidence" value="ECO:0007669"/>
    <property type="project" value="InterPro"/>
</dbReference>
<evidence type="ECO:0000313" key="1">
    <source>
        <dbReference type="EMBL" id="RCW86478.1"/>
    </source>
</evidence>
<organism evidence="1 2">
    <name type="scientific">Phyllobacterium bourgognense</name>
    <dbReference type="NCBI Taxonomy" id="314236"/>
    <lineage>
        <taxon>Bacteria</taxon>
        <taxon>Pseudomonadati</taxon>
        <taxon>Pseudomonadota</taxon>
        <taxon>Alphaproteobacteria</taxon>
        <taxon>Hyphomicrobiales</taxon>
        <taxon>Phyllobacteriaceae</taxon>
        <taxon>Phyllobacterium</taxon>
    </lineage>
</organism>
<dbReference type="InterPro" id="IPR005331">
    <property type="entry name" value="Sulfotransferase"/>
</dbReference>
<dbReference type="EMBL" id="QPJM01000002">
    <property type="protein sequence ID" value="RCW86478.1"/>
    <property type="molecule type" value="Genomic_DNA"/>
</dbReference>
<reference evidence="1 2" key="1">
    <citation type="submission" date="2018-07" db="EMBL/GenBank/DDBJ databases">
        <title>Genomic Encyclopedia of Type Strains, Phase III (KMG-III): the genomes of soil and plant-associated and newly described type strains.</title>
        <authorList>
            <person name="Whitman W."/>
        </authorList>
    </citation>
    <scope>NUCLEOTIDE SEQUENCE [LARGE SCALE GENOMIC DNA]</scope>
    <source>
        <strain evidence="1 2">31-25a</strain>
    </source>
</reference>
<dbReference type="Gene3D" id="3.40.50.300">
    <property type="entry name" value="P-loop containing nucleotide triphosphate hydrolases"/>
    <property type="match status" value="1"/>
</dbReference>
<dbReference type="InterPro" id="IPR027417">
    <property type="entry name" value="P-loop_NTPase"/>
</dbReference>
<sequence length="210" mass="24873">MFVSVEKNFIFVHVAKTGGQALKRALRPYAVKKASGQWRRLLSHLPVAEDVDIQFGPHASVRWAKLKLPRAFFEGAFKFGLVRNPYDLAVSRYAFVRSQGNHHRHKDAQKQSFADFLRQERRRALWRPRDQSSMLCDFDGKLLVDKVYRFERMEEAFADIVTRLDLDEPPELTRKNASKRGAYQDYYTPVERKLVEQIWKRDLEKFEYEF</sequence>
<dbReference type="GO" id="GO:0016020">
    <property type="term" value="C:membrane"/>
    <property type="evidence" value="ECO:0007669"/>
    <property type="project" value="InterPro"/>
</dbReference>
<dbReference type="SUPFAM" id="SSF52540">
    <property type="entry name" value="P-loop containing nucleoside triphosphate hydrolases"/>
    <property type="match status" value="1"/>
</dbReference>
<dbReference type="OrthoDB" id="288532at2"/>
<protein>
    <submittedName>
        <fullName evidence="1">Sulfotransferase family protein</fullName>
    </submittedName>
</protein>
<keyword evidence="1" id="KW-0808">Transferase</keyword>
<dbReference type="AlphaFoldDB" id="A0A368Z3X5"/>
<dbReference type="Proteomes" id="UP000253324">
    <property type="component" value="Unassembled WGS sequence"/>
</dbReference>
<accession>A0A368Z3X5</accession>
<evidence type="ECO:0000313" key="2">
    <source>
        <dbReference type="Proteomes" id="UP000253324"/>
    </source>
</evidence>
<dbReference type="RefSeq" id="WP_114428954.1">
    <property type="nucleotide sequence ID" value="NZ_QPJM01000002.1"/>
</dbReference>